<name>A0A6M8MM83_9PSED</name>
<sequence>MTRAGLFLGHATLNPFTATGATHLVIPCSACCESCRLKPHDVLEPRGSKRIVPGILLDDSLLPLTQHSAVCLIAY</sequence>
<dbReference type="AlphaFoldDB" id="A0A6M8MM83"/>
<keyword evidence="2" id="KW-1185">Reference proteome</keyword>
<dbReference type="Proteomes" id="UP000501989">
    <property type="component" value="Chromosome"/>
</dbReference>
<evidence type="ECO:0000313" key="1">
    <source>
        <dbReference type="EMBL" id="QKF49758.1"/>
    </source>
</evidence>
<accession>A0A6M8MM83</accession>
<organism evidence="1 2">
    <name type="scientific">Pseudomonas graminis</name>
    <dbReference type="NCBI Taxonomy" id="158627"/>
    <lineage>
        <taxon>Bacteria</taxon>
        <taxon>Pseudomonadati</taxon>
        <taxon>Pseudomonadota</taxon>
        <taxon>Gammaproteobacteria</taxon>
        <taxon>Pseudomonadales</taxon>
        <taxon>Pseudomonadaceae</taxon>
        <taxon>Pseudomonas</taxon>
    </lineage>
</organism>
<dbReference type="KEGG" id="pgg:FX982_00678"/>
<dbReference type="EMBL" id="CP053746">
    <property type="protein sequence ID" value="QKF49758.1"/>
    <property type="molecule type" value="Genomic_DNA"/>
</dbReference>
<evidence type="ECO:0000313" key="2">
    <source>
        <dbReference type="Proteomes" id="UP000501989"/>
    </source>
</evidence>
<reference evidence="2" key="1">
    <citation type="submission" date="2019-12" db="EMBL/GenBank/DDBJ databases">
        <title>Endophytic bacteria associated with Panax ginseng seedlings.</title>
        <authorList>
            <person name="Park J.M."/>
            <person name="Shin R."/>
            <person name="Jo S.H."/>
        </authorList>
    </citation>
    <scope>NUCLEOTIDE SEQUENCE [LARGE SCALE GENOMIC DNA]</scope>
    <source>
        <strain evidence="2">PgKB30</strain>
    </source>
</reference>
<proteinExistence type="predicted"/>
<protein>
    <submittedName>
        <fullName evidence="1">Uncharacterized protein</fullName>
    </submittedName>
</protein>
<gene>
    <name evidence="1" type="ORF">FX982_00678</name>
</gene>